<comment type="catalytic activity">
    <reaction evidence="5">
        <text>dimethylallyl diphosphate + 2 oxidized [2Fe-2S]-[ferredoxin] + H2O = (2E)-4-hydroxy-3-methylbut-2-enyl diphosphate + 2 reduced [2Fe-2S]-[ferredoxin] + 2 H(+)</text>
        <dbReference type="Rhea" id="RHEA:24825"/>
        <dbReference type="Rhea" id="RHEA-COMP:10000"/>
        <dbReference type="Rhea" id="RHEA-COMP:10001"/>
        <dbReference type="ChEBI" id="CHEBI:15377"/>
        <dbReference type="ChEBI" id="CHEBI:15378"/>
        <dbReference type="ChEBI" id="CHEBI:33737"/>
        <dbReference type="ChEBI" id="CHEBI:33738"/>
        <dbReference type="ChEBI" id="CHEBI:57623"/>
        <dbReference type="ChEBI" id="CHEBI:128753"/>
        <dbReference type="EC" id="1.17.7.4"/>
    </reaction>
</comment>
<evidence type="ECO:0000256" key="1">
    <source>
        <dbReference type="ARBA" id="ARBA00022485"/>
    </source>
</evidence>
<dbReference type="NCBIfam" id="TIGR00216">
    <property type="entry name" value="ispH_lytB"/>
    <property type="match status" value="1"/>
</dbReference>
<feature type="binding site" evidence="5">
    <location>
        <position position="279"/>
    </location>
    <ligand>
        <name>isopentenyl diphosphate</name>
        <dbReference type="ChEBI" id="CHEBI:128769"/>
    </ligand>
</feature>
<keyword evidence="5 6" id="KW-0560">Oxidoreductase</keyword>
<evidence type="ECO:0000256" key="4">
    <source>
        <dbReference type="ARBA" id="ARBA00023014"/>
    </source>
</evidence>
<comment type="catalytic activity">
    <reaction evidence="5">
        <text>isopentenyl diphosphate + 2 oxidized [2Fe-2S]-[ferredoxin] + H2O = (2E)-4-hydroxy-3-methylbut-2-enyl diphosphate + 2 reduced [2Fe-2S]-[ferredoxin] + 2 H(+)</text>
        <dbReference type="Rhea" id="RHEA:24488"/>
        <dbReference type="Rhea" id="RHEA-COMP:10000"/>
        <dbReference type="Rhea" id="RHEA-COMP:10001"/>
        <dbReference type="ChEBI" id="CHEBI:15377"/>
        <dbReference type="ChEBI" id="CHEBI:15378"/>
        <dbReference type="ChEBI" id="CHEBI:33737"/>
        <dbReference type="ChEBI" id="CHEBI:33738"/>
        <dbReference type="ChEBI" id="CHEBI:128753"/>
        <dbReference type="ChEBI" id="CHEBI:128769"/>
        <dbReference type="EC" id="1.17.7.4"/>
    </reaction>
</comment>
<dbReference type="EC" id="1.17.7.4" evidence="5"/>
<feature type="binding site" evidence="5">
    <location>
        <position position="77"/>
    </location>
    <ligand>
        <name>dimethylallyl diphosphate</name>
        <dbReference type="ChEBI" id="CHEBI:57623"/>
    </ligand>
</feature>
<feature type="binding site" evidence="5">
    <location>
        <position position="42"/>
    </location>
    <ligand>
        <name>dimethylallyl diphosphate</name>
        <dbReference type="ChEBI" id="CHEBI:57623"/>
    </ligand>
</feature>
<comment type="caution">
    <text evidence="5">Lacks conserved residue(s) required for the propagation of feature annotation.</text>
</comment>
<feature type="binding site" evidence="5">
    <location>
        <position position="236"/>
    </location>
    <ligand>
        <name>dimethylallyl diphosphate</name>
        <dbReference type="ChEBI" id="CHEBI:57623"/>
    </ligand>
</feature>
<dbReference type="UniPathway" id="UPA00056">
    <property type="reaction ID" value="UER00097"/>
</dbReference>
<dbReference type="UniPathway" id="UPA00059">
    <property type="reaction ID" value="UER00105"/>
</dbReference>
<feature type="binding site" evidence="5">
    <location>
        <position position="127"/>
    </location>
    <ligand>
        <name>(2E)-4-hydroxy-3-methylbut-2-enyl diphosphate</name>
        <dbReference type="ChEBI" id="CHEBI:128753"/>
    </ligand>
</feature>
<dbReference type="Pfam" id="PF02401">
    <property type="entry name" value="LYTB"/>
    <property type="match status" value="1"/>
</dbReference>
<keyword evidence="2 5" id="KW-0479">Metal-binding</keyword>
<feature type="binding site" evidence="5">
    <location>
        <position position="279"/>
    </location>
    <ligand>
        <name>(2E)-4-hydroxy-3-methylbut-2-enyl diphosphate</name>
        <dbReference type="ChEBI" id="CHEBI:128753"/>
    </ligand>
</feature>
<dbReference type="EMBL" id="AGRW01000025">
    <property type="protein sequence ID" value="EIC03010.1"/>
    <property type="molecule type" value="Genomic_DNA"/>
</dbReference>
<feature type="binding site" evidence="5">
    <location>
        <position position="238"/>
    </location>
    <ligand>
        <name>isopentenyl diphosphate</name>
        <dbReference type="ChEBI" id="CHEBI:128769"/>
    </ligand>
</feature>
<dbReference type="GO" id="GO:0019288">
    <property type="term" value="P:isopentenyl diphosphate biosynthetic process, methylerythritol 4-phosphate pathway"/>
    <property type="evidence" value="ECO:0007669"/>
    <property type="project" value="UniProtKB-UniRule"/>
</dbReference>
<comment type="cofactor">
    <cofactor evidence="5">
        <name>[4Fe-4S] cluster</name>
        <dbReference type="ChEBI" id="CHEBI:49883"/>
    </cofactor>
    <text evidence="5">Binds 1 [4Fe-4S] cluster per subunit.</text>
</comment>
<comment type="similarity">
    <text evidence="5">Belongs to the IspH family.</text>
</comment>
<dbReference type="GO" id="GO:0051539">
    <property type="term" value="F:4 iron, 4 sulfur cluster binding"/>
    <property type="evidence" value="ECO:0007669"/>
    <property type="project" value="UniProtKB-UniRule"/>
</dbReference>
<feature type="binding site" evidence="5">
    <location>
        <position position="42"/>
    </location>
    <ligand>
        <name>isopentenyl diphosphate</name>
        <dbReference type="ChEBI" id="CHEBI:128769"/>
    </ligand>
</feature>
<dbReference type="GO" id="GO:0051745">
    <property type="term" value="F:4-hydroxy-3-methylbut-2-enyl diphosphate reductase activity"/>
    <property type="evidence" value="ECO:0007669"/>
    <property type="project" value="UniProtKB-UniRule"/>
</dbReference>
<protein>
    <recommendedName>
        <fullName evidence="5">4-hydroxy-3-methylbut-2-enyl diphosphate reductase</fullName>
        <shortName evidence="5">HMBPP reductase</shortName>
        <ecNumber evidence="5">1.17.7.4</ecNumber>
    </recommendedName>
</protein>
<dbReference type="PANTHER" id="PTHR30426:SF0">
    <property type="entry name" value="4-HYDROXY-3-METHYLBUT-2-ENYL DIPHOSPHATE REDUCTASE"/>
    <property type="match status" value="1"/>
</dbReference>
<organism evidence="6 7">
    <name type="scientific">Treponema saccharophilum DSM 2985</name>
    <dbReference type="NCBI Taxonomy" id="907348"/>
    <lineage>
        <taxon>Bacteria</taxon>
        <taxon>Pseudomonadati</taxon>
        <taxon>Spirochaetota</taxon>
        <taxon>Spirochaetia</taxon>
        <taxon>Spirochaetales</taxon>
        <taxon>Treponemataceae</taxon>
        <taxon>Treponema</taxon>
    </lineage>
</organism>
<comment type="caution">
    <text evidence="6">The sequence shown here is derived from an EMBL/GenBank/DDBJ whole genome shotgun (WGS) entry which is preliminary data.</text>
</comment>
<dbReference type="PATRIC" id="fig|907348.3.peg.147"/>
<comment type="pathway">
    <text evidence="5">Isoprenoid biosynthesis; isopentenyl diphosphate biosynthesis via DXP pathway; isopentenyl diphosphate from 1-deoxy-D-xylulose 5-phosphate: step 6/6.</text>
</comment>
<keyword evidence="4 5" id="KW-0411">Iron-sulfur</keyword>
<feature type="binding site" evidence="5">
    <location>
        <position position="208"/>
    </location>
    <ligand>
        <name>[4Fe-4S] cluster</name>
        <dbReference type="ChEBI" id="CHEBI:49883"/>
    </ligand>
</feature>
<sequence>MKVVRADILGFCSGVRRAVNSASDALDSSSGGTVYTFGPLIHNPIVLDAFARRGLRVLSAGGIGSVRAEDTVIIRAHGVPPEIVGKLSGTGCRIVNATCPLVMQSQRRAADYASRGFTVVFAGDANHGEVVGIEGCAVESYAKNGFAPDFLLVRDVSDVDSLAAQGKIVPSKKTVLLSQTTFGITMFGKISARLSEIVPDAEIVSSICPATHERQSALERLCSVADGILVVGGRSSANTNRLLAVAAERCAHAALIESKAEIPAEFFSLGCVGLTAGASTPDDVIDEVEECLVSRSVLQA</sequence>
<dbReference type="CDD" id="cd13944">
    <property type="entry name" value="lytB_ispH"/>
    <property type="match status" value="1"/>
</dbReference>
<feature type="binding site" evidence="5">
    <location>
        <position position="127"/>
    </location>
    <ligand>
        <name>isopentenyl diphosphate</name>
        <dbReference type="ChEBI" id="CHEBI:128769"/>
    </ligand>
</feature>
<dbReference type="GO" id="GO:0046872">
    <property type="term" value="F:metal ion binding"/>
    <property type="evidence" value="ECO:0007669"/>
    <property type="project" value="UniProtKB-KW"/>
</dbReference>
<evidence type="ECO:0000313" key="6">
    <source>
        <dbReference type="EMBL" id="EIC03010.1"/>
    </source>
</evidence>
<feature type="binding site" evidence="5">
    <location>
        <position position="77"/>
    </location>
    <ligand>
        <name>(2E)-4-hydroxy-3-methylbut-2-enyl diphosphate</name>
        <dbReference type="ChEBI" id="CHEBI:128753"/>
    </ligand>
</feature>
<evidence type="ECO:0000256" key="3">
    <source>
        <dbReference type="ARBA" id="ARBA00023004"/>
    </source>
</evidence>
<comment type="pathway">
    <text evidence="5">Isoprenoid biosynthesis; dimethylallyl diphosphate biosynthesis; dimethylallyl diphosphate from (2E)-4-hydroxy-3-methylbutenyl diphosphate: step 1/1.</text>
</comment>
<dbReference type="GO" id="GO:0016114">
    <property type="term" value="P:terpenoid biosynthetic process"/>
    <property type="evidence" value="ECO:0007669"/>
    <property type="project" value="UniProtKB-UniRule"/>
</dbReference>
<dbReference type="InterPro" id="IPR003451">
    <property type="entry name" value="LytB/IspH"/>
</dbReference>
<keyword evidence="7" id="KW-1185">Reference proteome</keyword>
<comment type="function">
    <text evidence="5">Catalyzes the conversion of 1-hydroxy-2-methyl-2-(E)-butenyl 4-diphosphate (HMBPP) into a mixture of isopentenyl diphosphate (IPP) and dimethylallyl diphosphate (DMAPP). Acts in the terminal step of the DOXP/MEP pathway for isoprenoid precursor biosynthesis.</text>
</comment>
<dbReference type="Proteomes" id="UP000003571">
    <property type="component" value="Unassembled WGS sequence"/>
</dbReference>
<evidence type="ECO:0000256" key="2">
    <source>
        <dbReference type="ARBA" id="ARBA00022723"/>
    </source>
</evidence>
<feature type="binding site" evidence="5">
    <location>
        <position position="77"/>
    </location>
    <ligand>
        <name>isopentenyl diphosphate</name>
        <dbReference type="ChEBI" id="CHEBI:128769"/>
    </ligand>
</feature>
<feature type="binding site" evidence="5">
    <location>
        <position position="127"/>
    </location>
    <ligand>
        <name>dimethylallyl diphosphate</name>
        <dbReference type="ChEBI" id="CHEBI:57623"/>
    </ligand>
</feature>
<reference evidence="6 7" key="1">
    <citation type="submission" date="2011-09" db="EMBL/GenBank/DDBJ databases">
        <title>The draft genome of Treponema saccharophilum DSM 2985.</title>
        <authorList>
            <consortium name="US DOE Joint Genome Institute (JGI-PGF)"/>
            <person name="Lucas S."/>
            <person name="Copeland A."/>
            <person name="Lapidus A."/>
            <person name="Glavina del Rio T."/>
            <person name="Dalin E."/>
            <person name="Tice H."/>
            <person name="Bruce D."/>
            <person name="Goodwin L."/>
            <person name="Pitluck S."/>
            <person name="Peters L."/>
            <person name="Kyrpides N."/>
            <person name="Mavromatis K."/>
            <person name="Ivanova N."/>
            <person name="Markowitz V."/>
            <person name="Cheng J.-F."/>
            <person name="Hugenholtz P."/>
            <person name="Woyke T."/>
            <person name="Wu D."/>
            <person name="Gronow S."/>
            <person name="Wellnitz S."/>
            <person name="Brambilla E."/>
            <person name="Klenk H.-P."/>
            <person name="Eisen J.A."/>
        </authorList>
    </citation>
    <scope>NUCLEOTIDE SEQUENCE [LARGE SCALE GENOMIC DNA]</scope>
    <source>
        <strain evidence="6 7">DSM 2985</strain>
    </source>
</reference>
<dbReference type="eggNOG" id="COG0761">
    <property type="taxonomic scope" value="Bacteria"/>
</dbReference>
<keyword evidence="1 5" id="KW-0004">4Fe-4S</keyword>
<feature type="binding site" evidence="5">
    <location>
        <position position="238"/>
    </location>
    <ligand>
        <name>(2E)-4-hydroxy-3-methylbut-2-enyl diphosphate</name>
        <dbReference type="ChEBI" id="CHEBI:128753"/>
    </ligand>
</feature>
<feature type="binding site" evidence="5">
    <location>
        <position position="236"/>
    </location>
    <ligand>
        <name>(2E)-4-hydroxy-3-methylbut-2-enyl diphosphate</name>
        <dbReference type="ChEBI" id="CHEBI:128753"/>
    </ligand>
</feature>
<feature type="binding site" evidence="5">
    <location>
        <position position="279"/>
    </location>
    <ligand>
        <name>dimethylallyl diphosphate</name>
        <dbReference type="ChEBI" id="CHEBI:57623"/>
    </ligand>
</feature>
<feature type="binding site" evidence="5">
    <location>
        <position position="180"/>
    </location>
    <ligand>
        <name>(2E)-4-hydroxy-3-methylbut-2-enyl diphosphate</name>
        <dbReference type="ChEBI" id="CHEBI:128753"/>
    </ligand>
</feature>
<dbReference type="Gene3D" id="3.40.50.11270">
    <property type="match status" value="1"/>
</dbReference>
<dbReference type="HAMAP" id="MF_00191">
    <property type="entry name" value="IspH"/>
    <property type="match status" value="1"/>
</dbReference>
<dbReference type="Gene3D" id="3.40.1010.20">
    <property type="entry name" value="4-hydroxy-3-methylbut-2-enyl diphosphate reductase, catalytic domain"/>
    <property type="match status" value="2"/>
</dbReference>
<gene>
    <name evidence="5" type="primary">ispH</name>
    <name evidence="6" type="ORF">TresaDRAFT_2464</name>
</gene>
<feature type="binding site" evidence="5">
    <location>
        <position position="236"/>
    </location>
    <ligand>
        <name>isopentenyl diphosphate</name>
        <dbReference type="ChEBI" id="CHEBI:128769"/>
    </ligand>
</feature>
<feature type="binding site" evidence="5">
    <location>
        <position position="238"/>
    </location>
    <ligand>
        <name>dimethylallyl diphosphate</name>
        <dbReference type="ChEBI" id="CHEBI:57623"/>
    </ligand>
</feature>
<feature type="binding site" evidence="5">
    <location>
        <position position="42"/>
    </location>
    <ligand>
        <name>(2E)-4-hydroxy-3-methylbut-2-enyl diphosphate</name>
        <dbReference type="ChEBI" id="CHEBI:128753"/>
    </ligand>
</feature>
<feature type="binding site" evidence="5">
    <location>
        <position position="99"/>
    </location>
    <ligand>
        <name>[4Fe-4S] cluster</name>
        <dbReference type="ChEBI" id="CHEBI:49883"/>
    </ligand>
</feature>
<dbReference type="AlphaFoldDB" id="H7EH90"/>
<dbReference type="STRING" id="907348.TresaDRAFT_2464"/>
<keyword evidence="3 5" id="KW-0408">Iron</keyword>
<proteinExistence type="inferred from homology"/>
<accession>H7EH90</accession>
<dbReference type="RefSeq" id="WP_002701906.1">
    <property type="nucleotide sequence ID" value="NZ_AGRW01000025.1"/>
</dbReference>
<dbReference type="PANTHER" id="PTHR30426">
    <property type="entry name" value="4-HYDROXY-3-METHYLBUT-2-ENYL DIPHOSPHATE REDUCTASE"/>
    <property type="match status" value="1"/>
</dbReference>
<evidence type="ECO:0000256" key="5">
    <source>
        <dbReference type="HAMAP-Rule" id="MF_00191"/>
    </source>
</evidence>
<keyword evidence="5" id="KW-0414">Isoprene biosynthesis</keyword>
<dbReference type="GO" id="GO:0050992">
    <property type="term" value="P:dimethylallyl diphosphate biosynthetic process"/>
    <property type="evidence" value="ECO:0007669"/>
    <property type="project" value="UniProtKB-UniRule"/>
</dbReference>
<dbReference type="OrthoDB" id="9777362at2"/>
<evidence type="ECO:0000313" key="7">
    <source>
        <dbReference type="Proteomes" id="UP000003571"/>
    </source>
</evidence>
<feature type="binding site" evidence="5">
    <location>
        <position position="12"/>
    </location>
    <ligand>
        <name>[4Fe-4S] cluster</name>
        <dbReference type="ChEBI" id="CHEBI:49883"/>
    </ligand>
</feature>
<name>H7EH90_9SPIR</name>
<feature type="active site" description="Proton donor" evidence="5">
    <location>
        <position position="129"/>
    </location>
</feature>